<evidence type="ECO:0000313" key="13">
    <source>
        <dbReference type="EMBL" id="QEL14522.1"/>
    </source>
</evidence>
<dbReference type="RefSeq" id="WP_149109411.1">
    <property type="nucleotide sequence ID" value="NZ_CP042425.1"/>
</dbReference>
<keyword evidence="14" id="KW-1185">Reference proteome</keyword>
<dbReference type="InterPro" id="IPR002288">
    <property type="entry name" value="DNA_gyrase_B_C"/>
</dbReference>
<evidence type="ECO:0000256" key="11">
    <source>
        <dbReference type="ARBA" id="ARBA00023235"/>
    </source>
</evidence>
<evidence type="ECO:0000256" key="9">
    <source>
        <dbReference type="ARBA" id="ARBA00023029"/>
    </source>
</evidence>
<dbReference type="SMART" id="SM00387">
    <property type="entry name" value="HATPase_c"/>
    <property type="match status" value="1"/>
</dbReference>
<evidence type="ECO:0000256" key="10">
    <source>
        <dbReference type="ARBA" id="ARBA00023125"/>
    </source>
</evidence>
<dbReference type="InterPro" id="IPR014721">
    <property type="entry name" value="Ribsml_uS5_D2-typ_fold_subgr"/>
</dbReference>
<dbReference type="Gene3D" id="3.30.230.10">
    <property type="match status" value="1"/>
</dbReference>
<dbReference type="GO" id="GO:0046872">
    <property type="term" value="F:metal ion binding"/>
    <property type="evidence" value="ECO:0007669"/>
    <property type="project" value="UniProtKB-KW"/>
</dbReference>
<name>A0A5C1A9N5_9BACT</name>
<accession>A0A5C1A9N5</accession>
<comment type="cofactor">
    <cofactor evidence="2">
        <name>Mg(2+)</name>
        <dbReference type="ChEBI" id="CHEBI:18420"/>
    </cofactor>
</comment>
<keyword evidence="5" id="KW-0479">Metal-binding</keyword>
<comment type="catalytic activity">
    <reaction evidence="1">
        <text>ATP-dependent breakage, passage and rejoining of double-stranded DNA.</text>
        <dbReference type="EC" id="5.6.2.2"/>
    </reaction>
</comment>
<comment type="similarity">
    <text evidence="3">Belongs to the type II topoisomerase GyrB family.</text>
</comment>
<evidence type="ECO:0000256" key="2">
    <source>
        <dbReference type="ARBA" id="ARBA00001946"/>
    </source>
</evidence>
<keyword evidence="6" id="KW-0547">Nucleotide-binding</keyword>
<evidence type="ECO:0000313" key="14">
    <source>
        <dbReference type="Proteomes" id="UP000324974"/>
    </source>
</evidence>
<dbReference type="InterPro" id="IPR018522">
    <property type="entry name" value="TopoIIA_CS"/>
</dbReference>
<dbReference type="PRINTS" id="PR01159">
    <property type="entry name" value="DNAGYRASEB"/>
</dbReference>
<dbReference type="Proteomes" id="UP000324974">
    <property type="component" value="Chromosome"/>
</dbReference>
<dbReference type="InterPro" id="IPR013506">
    <property type="entry name" value="Topo_IIA_bsu_dom2"/>
</dbReference>
<evidence type="ECO:0000256" key="4">
    <source>
        <dbReference type="ARBA" id="ARBA00012895"/>
    </source>
</evidence>
<dbReference type="GO" id="GO:0006265">
    <property type="term" value="P:DNA topological change"/>
    <property type="evidence" value="ECO:0007669"/>
    <property type="project" value="InterPro"/>
</dbReference>
<dbReference type="InterPro" id="IPR036890">
    <property type="entry name" value="HATPase_C_sf"/>
</dbReference>
<dbReference type="CDD" id="cd00822">
    <property type="entry name" value="TopoII_Trans_DNA_gyrase"/>
    <property type="match status" value="1"/>
</dbReference>
<dbReference type="Pfam" id="PF01751">
    <property type="entry name" value="Toprim"/>
    <property type="match status" value="1"/>
</dbReference>
<keyword evidence="10" id="KW-0238">DNA-binding</keyword>
<dbReference type="PROSITE" id="PS00177">
    <property type="entry name" value="TOPOISOMERASE_II"/>
    <property type="match status" value="1"/>
</dbReference>
<dbReference type="KEGG" id="lrs:PX52LOC_01412"/>
<dbReference type="InterPro" id="IPR006171">
    <property type="entry name" value="TOPRIM_dom"/>
</dbReference>
<dbReference type="InterPro" id="IPR013760">
    <property type="entry name" value="Topo_IIA-like_dom_sf"/>
</dbReference>
<dbReference type="InterPro" id="IPR020568">
    <property type="entry name" value="Ribosomal_Su5_D2-typ_SF"/>
</dbReference>
<evidence type="ECO:0000256" key="8">
    <source>
        <dbReference type="ARBA" id="ARBA00022842"/>
    </source>
</evidence>
<dbReference type="CDD" id="cd16928">
    <property type="entry name" value="HATPase_GyrB-like"/>
    <property type="match status" value="1"/>
</dbReference>
<dbReference type="SUPFAM" id="SSF54211">
    <property type="entry name" value="Ribosomal protein S5 domain 2-like"/>
    <property type="match status" value="1"/>
</dbReference>
<sequence length="829" mass="92329">MSEDLTKVEYTEENMKTLKDAAHIRQNPGMYVGNTDSEGLHHIVYEIVYNSVDEALAGYCKNINIVLEVDGSISVSDDGRGIPVGVKADTGKSTLEEALTIAGTSGKFDNDAYRVSAGLHGMGAKAMNALSEWCEAEVRRDGRVYQMEFERGYATSALKDIGPATAGQTGTNITFKPDDEIFGTATFNFDRLATRFQQISFLNKGLRLIIRDEVSGRKENYYSEVGILEYVKFLNLNETVEHEPIYVRKVVDGVTIEVCLQYNTSDDKREMCFTNNAYNKDGGTHLSGFRSGLTRTLTAYGKKNNLFKEGLELKGEDFREGLTAVISISHPDPSFNSQPKDALVTPGVEGQVSSVLYEGLSEYLEKNPKEATRICKKIALSAEARIAAKKAREAVIDRKKLLGGGGLPGKLMDCSTRERDKSELFLVEGDSAGGSAESGRDRVFQAVLPLRGKVLNVERAKIEKLIRNEEIAALIAAVGVDIGNIEDVARLRYGKIVILTDADVDGQHIRTLLLTFFFRQMRKLIEDGNIFVARPPLYKVTQKKEVRFIATREEMGGELMNRGLNGTTLVITKADSPKQFGADELRKFFPIIEDVAEASVTLERRGHALESFLKRYDPAKGLPQFHVRLGTKETFFHTQEEVEEFRAEQSKRLGQELTVSDDLPAVVTPTADGKPAVDEATRFSVDEWHEVKALNKAIAKLKEAGFEPGDLVPLERVAGREPPVRFKLKTGDTERDLEHLRQLAAEVRKIGEKGMTITRFKGLGEMDPEELWDTTLDPKRRTLQRVTMADALAAEKMFRTLMGDEVEGRREFILKHRIDDPDEIDYGGA</sequence>
<dbReference type="Pfam" id="PF00986">
    <property type="entry name" value="DNA_gyraseB_C"/>
    <property type="match status" value="1"/>
</dbReference>
<dbReference type="OrthoDB" id="9802808at2"/>
<dbReference type="GO" id="GO:0005524">
    <property type="term" value="F:ATP binding"/>
    <property type="evidence" value="ECO:0007669"/>
    <property type="project" value="UniProtKB-KW"/>
</dbReference>
<dbReference type="Gene3D" id="3.30.565.10">
    <property type="entry name" value="Histidine kinase-like ATPase, C-terminal domain"/>
    <property type="match status" value="1"/>
</dbReference>
<evidence type="ECO:0000256" key="5">
    <source>
        <dbReference type="ARBA" id="ARBA00022723"/>
    </source>
</evidence>
<evidence type="ECO:0000256" key="7">
    <source>
        <dbReference type="ARBA" id="ARBA00022840"/>
    </source>
</evidence>
<dbReference type="NCBIfam" id="NF011501">
    <property type="entry name" value="PRK14939.1"/>
    <property type="match status" value="1"/>
</dbReference>
<dbReference type="PANTHER" id="PTHR45866:SF1">
    <property type="entry name" value="DNA GYRASE SUBUNIT B, MITOCHONDRIAL"/>
    <property type="match status" value="1"/>
</dbReference>
<dbReference type="InterPro" id="IPR003594">
    <property type="entry name" value="HATPase_dom"/>
</dbReference>
<evidence type="ECO:0000256" key="3">
    <source>
        <dbReference type="ARBA" id="ARBA00010708"/>
    </source>
</evidence>
<dbReference type="SUPFAM" id="SSF55874">
    <property type="entry name" value="ATPase domain of HSP90 chaperone/DNA topoisomerase II/histidine kinase"/>
    <property type="match status" value="1"/>
</dbReference>
<dbReference type="AlphaFoldDB" id="A0A5C1A9N5"/>
<dbReference type="Pfam" id="PF02518">
    <property type="entry name" value="HATPase_c"/>
    <property type="match status" value="1"/>
</dbReference>
<dbReference type="EC" id="5.6.2.2" evidence="4"/>
<feature type="domain" description="Toprim" evidence="12">
    <location>
        <begin position="422"/>
        <end position="536"/>
    </location>
</feature>
<proteinExistence type="inferred from homology"/>
<dbReference type="Pfam" id="PF00204">
    <property type="entry name" value="DNA_gyraseB"/>
    <property type="match status" value="1"/>
</dbReference>
<dbReference type="GO" id="GO:0003918">
    <property type="term" value="F:DNA topoisomerase type II (double strand cut, ATP-hydrolyzing) activity"/>
    <property type="evidence" value="ECO:0007669"/>
    <property type="project" value="UniProtKB-EC"/>
</dbReference>
<protein>
    <recommendedName>
        <fullName evidence="4">DNA topoisomerase (ATP-hydrolyzing)</fullName>
        <ecNumber evidence="4">5.6.2.2</ecNumber>
    </recommendedName>
</protein>
<evidence type="ECO:0000256" key="1">
    <source>
        <dbReference type="ARBA" id="ARBA00000185"/>
    </source>
</evidence>
<keyword evidence="7" id="KW-0067">ATP-binding</keyword>
<dbReference type="Gene3D" id="3.40.50.670">
    <property type="match status" value="2"/>
</dbReference>
<gene>
    <name evidence="13" type="ORF">PX52LOC_01412</name>
</gene>
<reference evidence="14" key="1">
    <citation type="submission" date="2019-08" db="EMBL/GenBank/DDBJ databases">
        <title>Limnoglobus roseus gen. nov., sp. nov., a novel freshwater planctomycete with a giant genome from the family Gemmataceae.</title>
        <authorList>
            <person name="Kulichevskaya I.S."/>
            <person name="Naumoff D.G."/>
            <person name="Miroshnikov K."/>
            <person name="Ivanova A."/>
            <person name="Philippov D.A."/>
            <person name="Hakobyan A."/>
            <person name="Rijpstra I.C."/>
            <person name="Sinninghe Damste J.S."/>
            <person name="Liesack W."/>
            <person name="Dedysh S.N."/>
        </authorList>
    </citation>
    <scope>NUCLEOTIDE SEQUENCE [LARGE SCALE GENOMIC DNA]</scope>
    <source>
        <strain evidence="14">PX52</strain>
    </source>
</reference>
<dbReference type="GO" id="GO:0003677">
    <property type="term" value="F:DNA binding"/>
    <property type="evidence" value="ECO:0007669"/>
    <property type="project" value="UniProtKB-KW"/>
</dbReference>
<dbReference type="InterPro" id="IPR000565">
    <property type="entry name" value="Topo_IIA_B"/>
</dbReference>
<dbReference type="FunFam" id="3.40.50.670:FF:000001">
    <property type="entry name" value="DNA topoisomerase 2"/>
    <property type="match status" value="1"/>
</dbReference>
<dbReference type="PROSITE" id="PS50880">
    <property type="entry name" value="TOPRIM"/>
    <property type="match status" value="1"/>
</dbReference>
<keyword evidence="11" id="KW-0413">Isomerase</keyword>
<dbReference type="InterPro" id="IPR013759">
    <property type="entry name" value="Topo_IIA_B_C"/>
</dbReference>
<dbReference type="PANTHER" id="PTHR45866">
    <property type="entry name" value="DNA GYRASE/TOPOISOMERASE SUBUNIT B"/>
    <property type="match status" value="1"/>
</dbReference>
<organism evidence="13 14">
    <name type="scientific">Limnoglobus roseus</name>
    <dbReference type="NCBI Taxonomy" id="2598579"/>
    <lineage>
        <taxon>Bacteria</taxon>
        <taxon>Pseudomonadati</taxon>
        <taxon>Planctomycetota</taxon>
        <taxon>Planctomycetia</taxon>
        <taxon>Gemmatales</taxon>
        <taxon>Gemmataceae</taxon>
        <taxon>Limnoglobus</taxon>
    </lineage>
</organism>
<dbReference type="InterPro" id="IPR001241">
    <property type="entry name" value="Topo_IIA"/>
</dbReference>
<dbReference type="SUPFAM" id="SSF56719">
    <property type="entry name" value="Type II DNA topoisomerase"/>
    <property type="match status" value="1"/>
</dbReference>
<dbReference type="PRINTS" id="PR00418">
    <property type="entry name" value="TPI2FAMILY"/>
</dbReference>
<keyword evidence="9" id="KW-0799">Topoisomerase</keyword>
<keyword evidence="8" id="KW-0460">Magnesium</keyword>
<evidence type="ECO:0000259" key="12">
    <source>
        <dbReference type="PROSITE" id="PS50880"/>
    </source>
</evidence>
<evidence type="ECO:0000256" key="6">
    <source>
        <dbReference type="ARBA" id="ARBA00022741"/>
    </source>
</evidence>
<dbReference type="EMBL" id="CP042425">
    <property type="protein sequence ID" value="QEL14522.1"/>
    <property type="molecule type" value="Genomic_DNA"/>
</dbReference>
<dbReference type="SMART" id="SM00433">
    <property type="entry name" value="TOP2c"/>
    <property type="match status" value="1"/>
</dbReference>